<keyword evidence="3" id="KW-1185">Reference proteome</keyword>
<dbReference type="EMBL" id="JAFREP010000005">
    <property type="protein sequence ID" value="MBO1318302.1"/>
    <property type="molecule type" value="Genomic_DNA"/>
</dbReference>
<sequence>MSRLKDKLALLNAREQKLTITEEIEKNSDFQRAKTKEKRLRNEGQSRRENFQLRQAPHKKNLRRTKTERHQAEETEQGFR</sequence>
<feature type="compositionally biased region" description="Basic and acidic residues" evidence="1">
    <location>
        <begin position="30"/>
        <end position="51"/>
    </location>
</feature>
<comment type="caution">
    <text evidence="2">The sequence shown here is derived from an EMBL/GenBank/DDBJ whole genome shotgun (WGS) entry which is preliminary data.</text>
</comment>
<evidence type="ECO:0000313" key="3">
    <source>
        <dbReference type="Proteomes" id="UP000664417"/>
    </source>
</evidence>
<accession>A0A8J7U272</accession>
<feature type="compositionally biased region" description="Basic residues" evidence="1">
    <location>
        <begin position="56"/>
        <end position="67"/>
    </location>
</feature>
<evidence type="ECO:0000256" key="1">
    <source>
        <dbReference type="SAM" id="MobiDB-lite"/>
    </source>
</evidence>
<dbReference type="AlphaFoldDB" id="A0A8J7U272"/>
<dbReference type="Proteomes" id="UP000664417">
    <property type="component" value="Unassembled WGS sequence"/>
</dbReference>
<feature type="region of interest" description="Disordered" evidence="1">
    <location>
        <begin position="30"/>
        <end position="80"/>
    </location>
</feature>
<reference evidence="2" key="1">
    <citation type="submission" date="2021-03" db="EMBL/GenBank/DDBJ databases">
        <authorList>
            <person name="Wang G."/>
        </authorList>
    </citation>
    <scope>NUCLEOTIDE SEQUENCE</scope>
    <source>
        <strain evidence="2">KCTC 12899</strain>
    </source>
</reference>
<protein>
    <submittedName>
        <fullName evidence="2">Uncharacterized protein</fullName>
    </submittedName>
</protein>
<organism evidence="2 3">
    <name type="scientific">Acanthopleuribacter pedis</name>
    <dbReference type="NCBI Taxonomy" id="442870"/>
    <lineage>
        <taxon>Bacteria</taxon>
        <taxon>Pseudomonadati</taxon>
        <taxon>Acidobacteriota</taxon>
        <taxon>Holophagae</taxon>
        <taxon>Acanthopleuribacterales</taxon>
        <taxon>Acanthopleuribacteraceae</taxon>
        <taxon>Acanthopleuribacter</taxon>
    </lineage>
</organism>
<feature type="compositionally biased region" description="Basic and acidic residues" evidence="1">
    <location>
        <begin position="68"/>
        <end position="80"/>
    </location>
</feature>
<name>A0A8J7U272_9BACT</name>
<evidence type="ECO:0000313" key="2">
    <source>
        <dbReference type="EMBL" id="MBO1318302.1"/>
    </source>
</evidence>
<dbReference type="RefSeq" id="WP_207857997.1">
    <property type="nucleotide sequence ID" value="NZ_JAFREP010000005.1"/>
</dbReference>
<gene>
    <name evidence="2" type="ORF">J3U88_07540</name>
</gene>
<proteinExistence type="predicted"/>